<feature type="chain" id="PRO_5002681579" description="VCBS repeat-containing protein" evidence="1">
    <location>
        <begin position="23"/>
        <end position="492"/>
    </location>
</feature>
<protein>
    <recommendedName>
        <fullName evidence="4">VCBS repeat-containing protein</fullName>
    </recommendedName>
</protein>
<evidence type="ECO:0000256" key="1">
    <source>
        <dbReference type="SAM" id="SignalP"/>
    </source>
</evidence>
<organism evidence="2 3">
    <name type="scientific">Geotalea uraniireducens (strain Rf4)</name>
    <name type="common">Geobacter uraniireducens</name>
    <dbReference type="NCBI Taxonomy" id="351605"/>
    <lineage>
        <taxon>Bacteria</taxon>
        <taxon>Pseudomonadati</taxon>
        <taxon>Thermodesulfobacteriota</taxon>
        <taxon>Desulfuromonadia</taxon>
        <taxon>Geobacterales</taxon>
        <taxon>Geobacteraceae</taxon>
        <taxon>Geotalea</taxon>
    </lineage>
</organism>
<keyword evidence="3" id="KW-1185">Reference proteome</keyword>
<evidence type="ECO:0000313" key="2">
    <source>
        <dbReference type="EMBL" id="ABQ24872.1"/>
    </source>
</evidence>
<dbReference type="Proteomes" id="UP000006695">
    <property type="component" value="Chromosome"/>
</dbReference>
<evidence type="ECO:0000313" key="3">
    <source>
        <dbReference type="Proteomes" id="UP000006695"/>
    </source>
</evidence>
<dbReference type="SUPFAM" id="SSF50956">
    <property type="entry name" value="Thermostable phytase (3-phytase)"/>
    <property type="match status" value="1"/>
</dbReference>
<name>A5GC17_GEOUR</name>
<sequence length="492" mass="54120">MKKFAVFIILLCPLYFVSQVRAAQIKAYVAEFNVAGVPNRDELKGTLQTLLASRLNSEAIFTVDASTGADVLVTGSYAVLGKIFSLDAVARDSSGKVLARVFEQGESQDELIPALAKLAQKLGGEIVKSLPPPVAKPVSPAPATALPVPVPAAAAPSGEIVRAEPVSKSGSSSWTSQRLDGALVGIAPGRTLENGVRELYVVDDHALRLYRQGKELELVAEVTFGDSEQILGVDTAALDGDGISEAYLTMLSGDNLASQVWVARDGRLQKVAENLPYFFRAIALDGKEKRIYVQEMGRDADFYGDVYELVRKDAKFEKQNPIKLPRFGFLYNFNRFTDAKGGSHYVLINADGYVIVYSAAGEELWRSSDKFGGSELYFKRQDLANVRTTGDQYRWTFLEQRIVVTPEGEIIVPKNSGLFVFGTNRSYKKNSVFSFAWNGSTLDERWHTKESQNYLADYSFDAPRKELILLEVVKKEGLIEKGASAIVVKRVE</sequence>
<dbReference type="RefSeq" id="WP_011937596.1">
    <property type="nucleotide sequence ID" value="NC_009483.1"/>
</dbReference>
<proteinExistence type="predicted"/>
<gene>
    <name evidence="2" type="ordered locus">Gura_0660</name>
</gene>
<dbReference type="OrthoDB" id="5422153at2"/>
<dbReference type="KEGG" id="gur:Gura_0660"/>
<dbReference type="STRING" id="351605.Gura_0660"/>
<dbReference type="EMBL" id="CP000698">
    <property type="protein sequence ID" value="ABQ24872.1"/>
    <property type="molecule type" value="Genomic_DNA"/>
</dbReference>
<evidence type="ECO:0008006" key="4">
    <source>
        <dbReference type="Google" id="ProtNLM"/>
    </source>
</evidence>
<reference evidence="2 3" key="1">
    <citation type="submission" date="2007-05" db="EMBL/GenBank/DDBJ databases">
        <title>Complete sequence of Geobacter uraniireducens Rf4.</title>
        <authorList>
            <consortium name="US DOE Joint Genome Institute"/>
            <person name="Copeland A."/>
            <person name="Lucas S."/>
            <person name="Lapidus A."/>
            <person name="Barry K."/>
            <person name="Detter J.C."/>
            <person name="Glavina del Rio T."/>
            <person name="Hammon N."/>
            <person name="Israni S."/>
            <person name="Dalin E."/>
            <person name="Tice H."/>
            <person name="Pitluck S."/>
            <person name="Chertkov O."/>
            <person name="Brettin T."/>
            <person name="Bruce D."/>
            <person name="Han C."/>
            <person name="Schmutz J."/>
            <person name="Larimer F."/>
            <person name="Land M."/>
            <person name="Hauser L."/>
            <person name="Kyrpides N."/>
            <person name="Mikhailova N."/>
            <person name="Shelobolina E."/>
            <person name="Aklujkar M."/>
            <person name="Lovley D."/>
            <person name="Richardson P."/>
        </authorList>
    </citation>
    <scope>NUCLEOTIDE SEQUENCE [LARGE SCALE GENOMIC DNA]</scope>
    <source>
        <strain evidence="2 3">Rf4</strain>
    </source>
</reference>
<keyword evidence="1" id="KW-0732">Signal</keyword>
<dbReference type="HOGENOM" id="CLU_548310_0_0_7"/>
<accession>A5GC17</accession>
<dbReference type="AlphaFoldDB" id="A5GC17"/>
<feature type="signal peptide" evidence="1">
    <location>
        <begin position="1"/>
        <end position="22"/>
    </location>
</feature>